<comment type="caution">
    <text evidence="2">The sequence shown here is derived from an EMBL/GenBank/DDBJ whole genome shotgun (WGS) entry which is preliminary data.</text>
</comment>
<organism evidence="2 3">
    <name type="scientific">Streptomyces katsurahamanus</name>
    <dbReference type="NCBI Taxonomy" id="2577098"/>
    <lineage>
        <taxon>Bacteria</taxon>
        <taxon>Bacillati</taxon>
        <taxon>Actinomycetota</taxon>
        <taxon>Actinomycetes</taxon>
        <taxon>Kitasatosporales</taxon>
        <taxon>Streptomycetaceae</taxon>
        <taxon>Streptomyces</taxon>
    </lineage>
</organism>
<evidence type="ECO:0000313" key="2">
    <source>
        <dbReference type="EMBL" id="MQS37659.1"/>
    </source>
</evidence>
<evidence type="ECO:0000313" key="3">
    <source>
        <dbReference type="Proteomes" id="UP000460558"/>
    </source>
</evidence>
<reference evidence="2 3" key="1">
    <citation type="submission" date="2019-06" db="EMBL/GenBank/DDBJ databases">
        <title>Comparative genomics and metabolomics analyses of clavulanic acid producing Streptomyces species provides insight into specialized metabolism and evolution of beta-lactam biosynthetic gene clusters.</title>
        <authorList>
            <person name="Moore M.A."/>
            <person name="Cruz-Morales P."/>
            <person name="Barona Gomez F."/>
            <person name="Kapil T."/>
        </authorList>
    </citation>
    <scope>NUCLEOTIDE SEQUENCE [LARGE SCALE GENOMIC DNA]</scope>
    <source>
        <strain evidence="2 3">T-272</strain>
    </source>
</reference>
<dbReference type="RefSeq" id="WP_153484675.1">
    <property type="nucleotide sequence ID" value="NZ_VDEQ01000209.1"/>
</dbReference>
<evidence type="ECO:0000259" key="1">
    <source>
        <dbReference type="Pfam" id="PF13349"/>
    </source>
</evidence>
<dbReference type="Pfam" id="PF13349">
    <property type="entry name" value="DUF4097"/>
    <property type="match status" value="1"/>
</dbReference>
<accession>A0ABW9NXS7</accession>
<feature type="domain" description="DUF4097" evidence="1">
    <location>
        <begin position="57"/>
        <end position="280"/>
    </location>
</feature>
<protein>
    <submittedName>
        <fullName evidence="2">DUF4097 domain-containing protein</fullName>
    </submittedName>
</protein>
<name>A0ABW9NXS7_9ACTN</name>
<sequence length="283" mass="29376">MATFDTPEPVSVRIDLASGDISIVASERLDTVVTVRPTDGSSAADVKAAAQARIDCSRGRLTVKVPAQPRHRGGMAPGIGSVDLRIEVPEGSQVRAGAPWATIRGEGRLGECRIDTAHGDIRLDHTGPLRLAAARGEISVGRVDGQAKVGNGSGSVRIDEIDGAAVIGNDHGEIRIGEITGSLRMTGMDGDFRVDRPHGSVEVKTAHGSVWIGDVVRGSVAITAASAEIEVGIREGTSARLDVSTVSGSVRNSLKAVDGPAASDEIAEVRARTFSGDIVIRRA</sequence>
<keyword evidence="3" id="KW-1185">Reference proteome</keyword>
<dbReference type="EMBL" id="VDEQ01000209">
    <property type="protein sequence ID" value="MQS37659.1"/>
    <property type="molecule type" value="Genomic_DNA"/>
</dbReference>
<dbReference type="InterPro" id="IPR025164">
    <property type="entry name" value="Toastrack_DUF4097"/>
</dbReference>
<proteinExistence type="predicted"/>
<dbReference type="Proteomes" id="UP000460558">
    <property type="component" value="Unassembled WGS sequence"/>
</dbReference>
<gene>
    <name evidence="2" type="ORF">FFZ77_19085</name>
</gene>